<keyword evidence="3" id="KW-0238">DNA-binding</keyword>
<dbReference type="InterPro" id="IPR036388">
    <property type="entry name" value="WH-like_DNA-bd_sf"/>
</dbReference>
<dbReference type="Pfam" id="PF03466">
    <property type="entry name" value="LysR_substrate"/>
    <property type="match status" value="1"/>
</dbReference>
<keyword evidence="4" id="KW-0804">Transcription</keyword>
<dbReference type="SUPFAM" id="SSF46785">
    <property type="entry name" value="Winged helix' DNA-binding domain"/>
    <property type="match status" value="1"/>
</dbReference>
<evidence type="ECO:0000313" key="7">
    <source>
        <dbReference type="Proteomes" id="UP000207598"/>
    </source>
</evidence>
<dbReference type="InterPro" id="IPR037402">
    <property type="entry name" value="YidZ_PBP2"/>
</dbReference>
<dbReference type="Pfam" id="PF00126">
    <property type="entry name" value="HTH_1"/>
    <property type="match status" value="1"/>
</dbReference>
<evidence type="ECO:0000256" key="1">
    <source>
        <dbReference type="ARBA" id="ARBA00009437"/>
    </source>
</evidence>
<keyword evidence="7" id="KW-1185">Reference proteome</keyword>
<dbReference type="PANTHER" id="PTHR30118:SF15">
    <property type="entry name" value="TRANSCRIPTIONAL REGULATORY PROTEIN"/>
    <property type="match status" value="1"/>
</dbReference>
<evidence type="ECO:0000256" key="4">
    <source>
        <dbReference type="ARBA" id="ARBA00023163"/>
    </source>
</evidence>
<dbReference type="RefSeq" id="WP_094022569.1">
    <property type="nucleotide sequence ID" value="NZ_FXYF01000012.1"/>
</dbReference>
<evidence type="ECO:0000259" key="5">
    <source>
        <dbReference type="PROSITE" id="PS50931"/>
    </source>
</evidence>
<sequence length="328" mass="36117">MNEIDLSRVDLNLLVIFEVLMDTRSVTATAEQIGRTQSAVSHALSRLREQLGDPLLVRVGGTMQPSPFAEAIIDDVRPILRSIRRVIAPRTLFDPATSDRVFRIAMPTLTRVIAEVSARVEAEAPGVRIEWLPAHRDVYAALSEGLIDLAHLGGEPRLPDGLDEQVMEPFSWVTFARKDHPALADWGREAWRRYPHLMVNVTRSMQNPFPVSGPSGGETRRVSAMIGDSAGVASILARSDFLATFPAILMAWDMEAHGLVAMQPPVDLAPVLVRFFWSSRLAKDAGGIWIRSIVIEAYRRLQAEAEAKLSKSLLHPCQHVQAAQGGGV</sequence>
<name>A0A238KYN1_9RHOB</name>
<dbReference type="PRINTS" id="PR00039">
    <property type="entry name" value="HTHLYSR"/>
</dbReference>
<keyword evidence="2" id="KW-0805">Transcription regulation</keyword>
<dbReference type="Proteomes" id="UP000207598">
    <property type="component" value="Unassembled WGS sequence"/>
</dbReference>
<dbReference type="InterPro" id="IPR005119">
    <property type="entry name" value="LysR_subst-bd"/>
</dbReference>
<dbReference type="PANTHER" id="PTHR30118">
    <property type="entry name" value="HTH-TYPE TRANSCRIPTIONAL REGULATOR LEUO-RELATED"/>
    <property type="match status" value="1"/>
</dbReference>
<dbReference type="GO" id="GO:0003677">
    <property type="term" value="F:DNA binding"/>
    <property type="evidence" value="ECO:0007669"/>
    <property type="project" value="UniProtKB-KW"/>
</dbReference>
<proteinExistence type="inferred from homology"/>
<dbReference type="Gene3D" id="3.40.190.10">
    <property type="entry name" value="Periplasmic binding protein-like II"/>
    <property type="match status" value="2"/>
</dbReference>
<dbReference type="InterPro" id="IPR000847">
    <property type="entry name" value="LysR_HTH_N"/>
</dbReference>
<comment type="similarity">
    <text evidence="1">Belongs to the LysR transcriptional regulatory family.</text>
</comment>
<protein>
    <submittedName>
        <fullName evidence="6">Nodulation protein D 2</fullName>
    </submittedName>
</protein>
<dbReference type="InterPro" id="IPR036390">
    <property type="entry name" value="WH_DNA-bd_sf"/>
</dbReference>
<feature type="domain" description="HTH lysR-type" evidence="5">
    <location>
        <begin position="9"/>
        <end position="66"/>
    </location>
</feature>
<dbReference type="OrthoDB" id="9774011at2"/>
<dbReference type="Gene3D" id="1.10.10.10">
    <property type="entry name" value="Winged helix-like DNA-binding domain superfamily/Winged helix DNA-binding domain"/>
    <property type="match status" value="1"/>
</dbReference>
<dbReference type="EMBL" id="FXYF01000012">
    <property type="protein sequence ID" value="SMX47925.1"/>
    <property type="molecule type" value="Genomic_DNA"/>
</dbReference>
<organism evidence="6 7">
    <name type="scientific">Maliponia aquimaris</name>
    <dbReference type="NCBI Taxonomy" id="1673631"/>
    <lineage>
        <taxon>Bacteria</taxon>
        <taxon>Pseudomonadati</taxon>
        <taxon>Pseudomonadota</taxon>
        <taxon>Alphaproteobacteria</taxon>
        <taxon>Rhodobacterales</taxon>
        <taxon>Paracoccaceae</taxon>
        <taxon>Maliponia</taxon>
    </lineage>
</organism>
<gene>
    <name evidence="6" type="primary">nodD2_2</name>
    <name evidence="6" type="ORF">MAA8898_03801</name>
</gene>
<dbReference type="InterPro" id="IPR050389">
    <property type="entry name" value="LysR-type_TF"/>
</dbReference>
<reference evidence="6 7" key="1">
    <citation type="submission" date="2017-05" db="EMBL/GenBank/DDBJ databases">
        <authorList>
            <person name="Song R."/>
            <person name="Chenine A.L."/>
            <person name="Ruprecht R.M."/>
        </authorList>
    </citation>
    <scope>NUCLEOTIDE SEQUENCE [LARGE SCALE GENOMIC DNA]</scope>
    <source>
        <strain evidence="6 7">CECT 8898</strain>
    </source>
</reference>
<dbReference type="AlphaFoldDB" id="A0A238KYN1"/>
<dbReference type="GO" id="GO:0003700">
    <property type="term" value="F:DNA-binding transcription factor activity"/>
    <property type="evidence" value="ECO:0007669"/>
    <property type="project" value="InterPro"/>
</dbReference>
<evidence type="ECO:0000313" key="6">
    <source>
        <dbReference type="EMBL" id="SMX47925.1"/>
    </source>
</evidence>
<accession>A0A238KYN1</accession>
<evidence type="ECO:0000256" key="2">
    <source>
        <dbReference type="ARBA" id="ARBA00023015"/>
    </source>
</evidence>
<dbReference type="CDD" id="cd08417">
    <property type="entry name" value="PBP2_Nitroaromatics_like"/>
    <property type="match status" value="1"/>
</dbReference>
<dbReference type="SUPFAM" id="SSF53850">
    <property type="entry name" value="Periplasmic binding protein-like II"/>
    <property type="match status" value="1"/>
</dbReference>
<dbReference type="PROSITE" id="PS50931">
    <property type="entry name" value="HTH_LYSR"/>
    <property type="match status" value="1"/>
</dbReference>
<evidence type="ECO:0000256" key="3">
    <source>
        <dbReference type="ARBA" id="ARBA00023125"/>
    </source>
</evidence>